<proteinExistence type="predicted"/>
<organism evidence="1 2">
    <name type="scientific">Bacteroides ovatus</name>
    <dbReference type="NCBI Taxonomy" id="28116"/>
    <lineage>
        <taxon>Bacteria</taxon>
        <taxon>Pseudomonadati</taxon>
        <taxon>Bacteroidota</taxon>
        <taxon>Bacteroidia</taxon>
        <taxon>Bacteroidales</taxon>
        <taxon>Bacteroidaceae</taxon>
        <taxon>Bacteroides</taxon>
    </lineage>
</organism>
<protein>
    <recommendedName>
        <fullName evidence="3">DUF3997 domain-containing protein</fullName>
    </recommendedName>
</protein>
<evidence type="ECO:0000313" key="2">
    <source>
        <dbReference type="Proteomes" id="UP000460135"/>
    </source>
</evidence>
<dbReference type="EMBL" id="VWLX01000032">
    <property type="protein sequence ID" value="KAA3797925.1"/>
    <property type="molecule type" value="Genomic_DNA"/>
</dbReference>
<evidence type="ECO:0008006" key="3">
    <source>
        <dbReference type="Google" id="ProtNLM"/>
    </source>
</evidence>
<comment type="caution">
    <text evidence="1">The sequence shown here is derived from an EMBL/GenBank/DDBJ whole genome shotgun (WGS) entry which is preliminary data.</text>
</comment>
<evidence type="ECO:0000313" key="1">
    <source>
        <dbReference type="EMBL" id="KAA3797925.1"/>
    </source>
</evidence>
<dbReference type="AlphaFoldDB" id="A0A6N3V414"/>
<sequence>MKLTDKRFWKFEAMMLLCGVLTLLFVFCSCSNRHDLTDNYSVFTYGDGLYGESERDYPIFVSKLGYKDEPSFIANVLNVWWNDSAIIIEQNNNYWWIITAADSRLSYGDRYVGPLSEQRKDSIIHAEKISIKQMEHRNYE</sequence>
<gene>
    <name evidence="1" type="ORF">F3F51_26910</name>
</gene>
<dbReference type="PROSITE" id="PS51257">
    <property type="entry name" value="PROKAR_LIPOPROTEIN"/>
    <property type="match status" value="1"/>
</dbReference>
<dbReference type="Proteomes" id="UP000460135">
    <property type="component" value="Unassembled WGS sequence"/>
</dbReference>
<reference evidence="1 2" key="1">
    <citation type="journal article" date="2019" name="Nat. Med.">
        <title>A library of human gut bacterial isolates paired with longitudinal multiomics data enables mechanistic microbiome research.</title>
        <authorList>
            <person name="Poyet M."/>
            <person name="Groussin M."/>
            <person name="Gibbons S.M."/>
            <person name="Avila-Pacheco J."/>
            <person name="Jiang X."/>
            <person name="Kearney S.M."/>
            <person name="Perrotta A.R."/>
            <person name="Berdy B."/>
            <person name="Zhao S."/>
            <person name="Lieberman T.D."/>
            <person name="Swanson P.K."/>
            <person name="Smith M."/>
            <person name="Roesemann S."/>
            <person name="Alexander J.E."/>
            <person name="Rich S.A."/>
            <person name="Livny J."/>
            <person name="Vlamakis H."/>
            <person name="Clish C."/>
            <person name="Bullock K."/>
            <person name="Deik A."/>
            <person name="Scott J."/>
            <person name="Pierce K.A."/>
            <person name="Xavier R.J."/>
            <person name="Alm E.J."/>
        </authorList>
    </citation>
    <scope>NUCLEOTIDE SEQUENCE [LARGE SCALE GENOMIC DNA]</scope>
    <source>
        <strain evidence="1 2">BIOML-A183</strain>
    </source>
</reference>
<accession>A0A6N3V414</accession>
<name>A0A6N3V414_BACOV</name>